<dbReference type="InterPro" id="IPR001466">
    <property type="entry name" value="Beta-lactam-related"/>
</dbReference>
<keyword evidence="5" id="KW-1185">Reference proteome</keyword>
<gene>
    <name evidence="4" type="ORF">BGK67_14600</name>
</gene>
<keyword evidence="2" id="KW-0732">Signal</keyword>
<dbReference type="Proteomes" id="UP000095705">
    <property type="component" value="Unassembled WGS sequence"/>
</dbReference>
<feature type="compositionally biased region" description="Low complexity" evidence="1">
    <location>
        <begin position="42"/>
        <end position="57"/>
    </location>
</feature>
<feature type="chain" id="PRO_5009183690" evidence="2">
    <location>
        <begin position="30"/>
        <end position="472"/>
    </location>
</feature>
<dbReference type="EMBL" id="MEHK01000001">
    <property type="protein sequence ID" value="OEJ32396.1"/>
    <property type="molecule type" value="Genomic_DNA"/>
</dbReference>
<dbReference type="Gene3D" id="3.40.710.10">
    <property type="entry name" value="DD-peptidase/beta-lactamase superfamily"/>
    <property type="match status" value="1"/>
</dbReference>
<reference evidence="4 5" key="1">
    <citation type="submission" date="2016-08" db="EMBL/GenBank/DDBJ databases">
        <title>The complete genome of Streptomyces subrutilus 10-1-1.</title>
        <authorList>
            <person name="Chen X."/>
        </authorList>
    </citation>
    <scope>NUCLEOTIDE SEQUENCE [LARGE SCALE GENOMIC DNA]</scope>
    <source>
        <strain evidence="4 5">10-1-1</strain>
    </source>
</reference>
<feature type="compositionally biased region" description="Low complexity" evidence="1">
    <location>
        <begin position="411"/>
        <end position="443"/>
    </location>
</feature>
<organism evidence="4 5">
    <name type="scientific">Streptomyces subrutilus</name>
    <dbReference type="NCBI Taxonomy" id="36818"/>
    <lineage>
        <taxon>Bacteria</taxon>
        <taxon>Bacillati</taxon>
        <taxon>Actinomycetota</taxon>
        <taxon>Actinomycetes</taxon>
        <taxon>Kitasatosporales</taxon>
        <taxon>Streptomycetaceae</taxon>
        <taxon>Streptomyces</taxon>
    </lineage>
</organism>
<dbReference type="SUPFAM" id="SSF56601">
    <property type="entry name" value="beta-lactamase/transpeptidase-like"/>
    <property type="match status" value="1"/>
</dbReference>
<protein>
    <submittedName>
        <fullName evidence="4">Serine hydrolase</fullName>
    </submittedName>
</protein>
<feature type="signal peptide" evidence="2">
    <location>
        <begin position="1"/>
        <end position="29"/>
    </location>
</feature>
<evidence type="ECO:0000259" key="3">
    <source>
        <dbReference type="Pfam" id="PF00144"/>
    </source>
</evidence>
<sequence>MSPTRTRTRLRRACVAAAAAGLLVTPALAGSAYGAPTPEPSPSASASASASAPSPDGAAFPELTPAVAAKLDAAIQQVLREAKVPGVIVGLWAPGKGSYVRTFGTADKSTGSPMETGFNIRIGSETKTFTVTALLELVDQGKVALDDTIGTYISGVPNGDRITLRELAGMRSGLFNYSLDEDFNKALAAGPTRPFTPQQLLDYSFRHPVQFEPNAKWQYSNTNLILLGLVVEKVGGKPLHEFIREEVLEPAGLRKTLFPTDAHFPDPHPQGYTDDTTGKIVNATDWNPSWAWAAGAMISDLMDLRSWARTLATGTLLTPATQAERLKTTSIDGIPGAGYGLGLFNVQGWIGHNGSLPGYETLTVYLPQAEATMVVLLNTDVLHEGQEPSTLFGEAITSIVTPGHVYPGHVPTAPEPTGSTPTPTNTAPTPTNTAPTPTGSTPTPTAPTPTGPVTPTAPAPATPAEPTPPASP</sequence>
<name>A0A1E5PS68_9ACTN</name>
<evidence type="ECO:0000313" key="5">
    <source>
        <dbReference type="Proteomes" id="UP000095705"/>
    </source>
</evidence>
<dbReference type="Pfam" id="PF00144">
    <property type="entry name" value="Beta-lactamase"/>
    <property type="match status" value="1"/>
</dbReference>
<dbReference type="OrthoDB" id="5177574at2"/>
<dbReference type="InterPro" id="IPR012338">
    <property type="entry name" value="Beta-lactam/transpept-like"/>
</dbReference>
<dbReference type="RefSeq" id="WP_069920671.1">
    <property type="nucleotide sequence ID" value="NZ_MEHK01000001.1"/>
</dbReference>
<dbReference type="PANTHER" id="PTHR46825:SF7">
    <property type="entry name" value="D-ALANYL-D-ALANINE CARBOXYPEPTIDASE"/>
    <property type="match status" value="1"/>
</dbReference>
<feature type="region of interest" description="Disordered" evidence="1">
    <location>
        <begin position="406"/>
        <end position="472"/>
    </location>
</feature>
<dbReference type="AlphaFoldDB" id="A0A1E5PS68"/>
<dbReference type="STRING" id="36818.BGK67_14600"/>
<dbReference type="GO" id="GO:0016787">
    <property type="term" value="F:hydrolase activity"/>
    <property type="evidence" value="ECO:0007669"/>
    <property type="project" value="UniProtKB-KW"/>
</dbReference>
<feature type="region of interest" description="Disordered" evidence="1">
    <location>
        <begin position="34"/>
        <end position="57"/>
    </location>
</feature>
<dbReference type="InterPro" id="IPR050491">
    <property type="entry name" value="AmpC-like"/>
</dbReference>
<keyword evidence="4" id="KW-0378">Hydrolase</keyword>
<evidence type="ECO:0000313" key="4">
    <source>
        <dbReference type="EMBL" id="OEJ32396.1"/>
    </source>
</evidence>
<feature type="compositionally biased region" description="Pro residues" evidence="1">
    <location>
        <begin position="444"/>
        <end position="472"/>
    </location>
</feature>
<dbReference type="PANTHER" id="PTHR46825">
    <property type="entry name" value="D-ALANYL-D-ALANINE-CARBOXYPEPTIDASE/ENDOPEPTIDASE AMPH"/>
    <property type="match status" value="1"/>
</dbReference>
<evidence type="ECO:0000256" key="2">
    <source>
        <dbReference type="SAM" id="SignalP"/>
    </source>
</evidence>
<comment type="caution">
    <text evidence="4">The sequence shown here is derived from an EMBL/GenBank/DDBJ whole genome shotgun (WGS) entry which is preliminary data.</text>
</comment>
<accession>A0A1E5PS68</accession>
<proteinExistence type="predicted"/>
<feature type="domain" description="Beta-lactamase-related" evidence="3">
    <location>
        <begin position="71"/>
        <end position="382"/>
    </location>
</feature>
<evidence type="ECO:0000256" key="1">
    <source>
        <dbReference type="SAM" id="MobiDB-lite"/>
    </source>
</evidence>